<reference evidence="2" key="1">
    <citation type="submission" date="2019-03" db="EMBL/GenBank/DDBJ databases">
        <title>WGS assembly of Setaria viridis.</title>
        <authorList>
            <person name="Huang P."/>
            <person name="Jenkins J."/>
            <person name="Grimwood J."/>
            <person name="Barry K."/>
            <person name="Healey A."/>
            <person name="Mamidi S."/>
            <person name="Sreedasyam A."/>
            <person name="Shu S."/>
            <person name="Feldman M."/>
            <person name="Wu J."/>
            <person name="Yu Y."/>
            <person name="Chen C."/>
            <person name="Johnson J."/>
            <person name="Rokhsar D."/>
            <person name="Baxter I."/>
            <person name="Schmutz J."/>
            <person name="Brutnell T."/>
            <person name="Kellogg E."/>
        </authorList>
    </citation>
    <scope>NUCLEOTIDE SEQUENCE [LARGE SCALE GENOMIC DNA]</scope>
</reference>
<keyword evidence="3" id="KW-1185">Reference proteome</keyword>
<feature type="region of interest" description="Disordered" evidence="1">
    <location>
        <begin position="1"/>
        <end position="53"/>
    </location>
</feature>
<dbReference type="Gramene" id="TKW41977">
    <property type="protein sequence ID" value="TKW41977"/>
    <property type="gene ID" value="SEVIR_1G353432v2"/>
</dbReference>
<name>A0A4U6WS68_SETVI</name>
<evidence type="ECO:0000313" key="3">
    <source>
        <dbReference type="Proteomes" id="UP000298652"/>
    </source>
</evidence>
<accession>A0A4U6WS68</accession>
<organism evidence="2 3">
    <name type="scientific">Setaria viridis</name>
    <name type="common">Green bristlegrass</name>
    <name type="synonym">Setaria italica subsp. viridis</name>
    <dbReference type="NCBI Taxonomy" id="4556"/>
    <lineage>
        <taxon>Eukaryota</taxon>
        <taxon>Viridiplantae</taxon>
        <taxon>Streptophyta</taxon>
        <taxon>Embryophyta</taxon>
        <taxon>Tracheophyta</taxon>
        <taxon>Spermatophyta</taxon>
        <taxon>Magnoliopsida</taxon>
        <taxon>Liliopsida</taxon>
        <taxon>Poales</taxon>
        <taxon>Poaceae</taxon>
        <taxon>PACMAD clade</taxon>
        <taxon>Panicoideae</taxon>
        <taxon>Panicodae</taxon>
        <taxon>Paniceae</taxon>
        <taxon>Cenchrinae</taxon>
        <taxon>Setaria</taxon>
    </lineage>
</organism>
<dbReference type="Proteomes" id="UP000298652">
    <property type="component" value="Chromosome 1"/>
</dbReference>
<feature type="compositionally biased region" description="Basic and acidic residues" evidence="1">
    <location>
        <begin position="1"/>
        <end position="10"/>
    </location>
</feature>
<gene>
    <name evidence="2" type="ORF">SEVIR_1G353432v2</name>
</gene>
<proteinExistence type="predicted"/>
<protein>
    <submittedName>
        <fullName evidence="2">Uncharacterized protein</fullName>
    </submittedName>
</protein>
<evidence type="ECO:0000256" key="1">
    <source>
        <dbReference type="SAM" id="MobiDB-lite"/>
    </source>
</evidence>
<sequence>MIRRRADGQGDRGWISASRPATRAGSEEQGQAARCGDHPGSYVVGRGAKRWSK</sequence>
<dbReference type="AlphaFoldDB" id="A0A4U6WS68"/>
<evidence type="ECO:0000313" key="2">
    <source>
        <dbReference type="EMBL" id="TKW41977.1"/>
    </source>
</evidence>
<dbReference type="EMBL" id="CM016552">
    <property type="protein sequence ID" value="TKW41977.1"/>
    <property type="molecule type" value="Genomic_DNA"/>
</dbReference>